<dbReference type="Gene3D" id="3.30.1370.130">
    <property type="match status" value="1"/>
</dbReference>
<protein>
    <submittedName>
        <fullName evidence="11">Type IV pilus secretin PilQ</fullName>
    </submittedName>
</protein>
<dbReference type="Pfam" id="PF07660">
    <property type="entry name" value="STN"/>
    <property type="match status" value="1"/>
</dbReference>
<comment type="similarity">
    <text evidence="7">Belongs to the bacterial secretin family.</text>
</comment>
<evidence type="ECO:0000256" key="7">
    <source>
        <dbReference type="RuleBase" id="RU004003"/>
    </source>
</evidence>
<evidence type="ECO:0000313" key="12">
    <source>
        <dbReference type="Proteomes" id="UP000015559"/>
    </source>
</evidence>
<reference evidence="11 12" key="1">
    <citation type="journal article" date="2012" name="Appl. Environ. Microbiol.">
        <title>Draft genome sequence of a psychrotolerant sulfur-oxidizing bacterium, Sulfuricella denitrificans skB26, and proteomic insights into cold adaptation.</title>
        <authorList>
            <person name="Watanabe T."/>
            <person name="Kojima H."/>
            <person name="Fukui M."/>
        </authorList>
    </citation>
    <scope>NUCLEOTIDE SEQUENCE [LARGE SCALE GENOMIC DNA]</scope>
    <source>
        <strain evidence="12">skB26</strain>
    </source>
</reference>
<dbReference type="Gene3D" id="2.60.40.3500">
    <property type="match status" value="1"/>
</dbReference>
<keyword evidence="3 9" id="KW-0732">Signal</keyword>
<keyword evidence="5" id="KW-0472">Membrane</keyword>
<dbReference type="InterPro" id="IPR001775">
    <property type="entry name" value="GspD/PilQ"/>
</dbReference>
<dbReference type="SMART" id="SM00965">
    <property type="entry name" value="STN"/>
    <property type="match status" value="1"/>
</dbReference>
<dbReference type="RefSeq" id="WP_009207294.1">
    <property type="nucleotide sequence ID" value="NC_022357.1"/>
</dbReference>
<dbReference type="GO" id="GO:0009306">
    <property type="term" value="P:protein secretion"/>
    <property type="evidence" value="ECO:0007669"/>
    <property type="project" value="InterPro"/>
</dbReference>
<accession>S6APC6</accession>
<gene>
    <name evidence="11" type="ORF">SCD_n02945</name>
</gene>
<dbReference type="InterPro" id="IPR013355">
    <property type="entry name" value="Pilus_4_PilQ"/>
</dbReference>
<dbReference type="Gene3D" id="2.60.40.3470">
    <property type="match status" value="1"/>
</dbReference>
<dbReference type="KEGG" id="sdr:SCD_n02945"/>
<dbReference type="STRING" id="1163617.SCD_n02945"/>
<dbReference type="InterPro" id="IPR004846">
    <property type="entry name" value="T2SS/T3SS_dom"/>
</dbReference>
<evidence type="ECO:0000256" key="9">
    <source>
        <dbReference type="SAM" id="SignalP"/>
    </source>
</evidence>
<dbReference type="InterPro" id="IPR011662">
    <property type="entry name" value="Secretin/TonB_short_N"/>
</dbReference>
<proteinExistence type="inferred from homology"/>
<comment type="subcellular location">
    <subcellularLocation>
        <location evidence="8">Cell outer membrane</location>
    </subcellularLocation>
    <subcellularLocation>
        <location evidence="1">Membrane</location>
    </subcellularLocation>
</comment>
<evidence type="ECO:0000259" key="10">
    <source>
        <dbReference type="SMART" id="SM00965"/>
    </source>
</evidence>
<dbReference type="Pfam" id="PF11741">
    <property type="entry name" value="AMIN"/>
    <property type="match status" value="2"/>
</dbReference>
<dbReference type="NCBIfam" id="TIGR02515">
    <property type="entry name" value="IV_pilus_PilQ"/>
    <property type="match status" value="1"/>
</dbReference>
<evidence type="ECO:0000256" key="8">
    <source>
        <dbReference type="RuleBase" id="RU004004"/>
    </source>
</evidence>
<dbReference type="Pfam" id="PF03958">
    <property type="entry name" value="Secretin_N"/>
    <property type="match status" value="1"/>
</dbReference>
<dbReference type="PANTHER" id="PTHR30604">
    <property type="entry name" value="PROTEIN TRANSPORT PROTEIN HOFQ"/>
    <property type="match status" value="1"/>
</dbReference>
<dbReference type="PRINTS" id="PR00811">
    <property type="entry name" value="BCTERIALGSPD"/>
</dbReference>
<name>S6APC6_SULDS</name>
<dbReference type="InterPro" id="IPR051808">
    <property type="entry name" value="Type_IV_pilus_biogenesis"/>
</dbReference>
<dbReference type="AlphaFoldDB" id="S6APC6"/>
<dbReference type="InterPro" id="IPR005644">
    <property type="entry name" value="NolW-like"/>
</dbReference>
<keyword evidence="12" id="KW-1185">Reference proteome</keyword>
<dbReference type="Proteomes" id="UP000015559">
    <property type="component" value="Chromosome"/>
</dbReference>
<evidence type="ECO:0000313" key="11">
    <source>
        <dbReference type="EMBL" id="BAN36744.1"/>
    </source>
</evidence>
<evidence type="ECO:0000256" key="2">
    <source>
        <dbReference type="ARBA" id="ARBA00022448"/>
    </source>
</evidence>
<dbReference type="InterPro" id="IPR021731">
    <property type="entry name" value="AMIN_dom"/>
</dbReference>
<dbReference type="OrthoDB" id="9779724at2"/>
<dbReference type="EMBL" id="AP013066">
    <property type="protein sequence ID" value="BAN36744.1"/>
    <property type="molecule type" value="Genomic_DNA"/>
</dbReference>
<evidence type="ECO:0000256" key="4">
    <source>
        <dbReference type="ARBA" id="ARBA00022927"/>
    </source>
</evidence>
<evidence type="ECO:0000256" key="6">
    <source>
        <dbReference type="ARBA" id="ARBA00023237"/>
    </source>
</evidence>
<dbReference type="HOGENOM" id="CLU_006756_0_2_4"/>
<keyword evidence="4" id="KW-0653">Protein transport</keyword>
<evidence type="ECO:0000256" key="5">
    <source>
        <dbReference type="ARBA" id="ARBA00023136"/>
    </source>
</evidence>
<keyword evidence="6" id="KW-0998">Cell outer membrane</keyword>
<feature type="signal peptide" evidence="9">
    <location>
        <begin position="1"/>
        <end position="27"/>
    </location>
</feature>
<dbReference type="eggNOG" id="COG4796">
    <property type="taxonomic scope" value="Bacteria"/>
</dbReference>
<dbReference type="Gene3D" id="3.30.1370.120">
    <property type="match status" value="1"/>
</dbReference>
<feature type="domain" description="Secretin/TonB short N-terminal" evidence="10">
    <location>
        <begin position="315"/>
        <end position="363"/>
    </location>
</feature>
<dbReference type="Pfam" id="PF00263">
    <property type="entry name" value="Secretin"/>
    <property type="match status" value="1"/>
</dbReference>
<organism evidence="11 12">
    <name type="scientific">Sulfuricella denitrificans (strain DSM 22764 / NBRC 105220 / skB26)</name>
    <dbReference type="NCBI Taxonomy" id="1163617"/>
    <lineage>
        <taxon>Bacteria</taxon>
        <taxon>Pseudomonadati</taxon>
        <taxon>Pseudomonadota</taxon>
        <taxon>Betaproteobacteria</taxon>
        <taxon>Nitrosomonadales</taxon>
        <taxon>Sulfuricellaceae</taxon>
        <taxon>Sulfuricella</taxon>
    </lineage>
</organism>
<keyword evidence="2 8" id="KW-0813">Transport</keyword>
<dbReference type="GO" id="GO:0009279">
    <property type="term" value="C:cell outer membrane"/>
    <property type="evidence" value="ECO:0007669"/>
    <property type="project" value="UniProtKB-SubCell"/>
</dbReference>
<feature type="chain" id="PRO_5004535749" evidence="9">
    <location>
        <begin position="28"/>
        <end position="713"/>
    </location>
</feature>
<dbReference type="InterPro" id="IPR038591">
    <property type="entry name" value="NolW-like_sf"/>
</dbReference>
<dbReference type="PANTHER" id="PTHR30604:SF1">
    <property type="entry name" value="DNA UTILIZATION PROTEIN HOFQ"/>
    <property type="match status" value="1"/>
</dbReference>
<evidence type="ECO:0000256" key="1">
    <source>
        <dbReference type="ARBA" id="ARBA00004370"/>
    </source>
</evidence>
<evidence type="ECO:0000256" key="3">
    <source>
        <dbReference type="ARBA" id="ARBA00022729"/>
    </source>
</evidence>
<sequence>MNIIKSTIRCFIQVVCLTTLFIANSHAAVEPGSTSPEAAQMPQNSIESVDYAALQNGKFLITLKLKHALKNPPAGFAVNNPPRIALDLPDTANTLGKNTINIGEGVLRNLNIVQAGSRTRLVINLTKPAGYETKIAGDTLLITLQGTESTGVTSNVSAKFAEAPPGSQKHALRDVDFRRGKGGEGRVVVDLSDANTGIDIRTEGKSIVVEFINTTLPRNLERKLDVVDFGTPVQTVSTFGHGNNARLVIEPKGLWEHSAYQTDHQFILDVKPIVEDSSKLVQGTKAGYSGEKLSLDFQNIETRTLLAVLADFAEMNVVISDSVRSSTTLRLKDVPWDQALDITLKQSGLSMRKSGNVIMIAPSEELATKEKLELEAKQQISELEQLRTETFQLKYTKAESFQKILADDKQKILSKRGSAVWDPRTNMLFIQDTPAKLEDVRKLINQIDIPVRQVMIEARIVEASDTFSRALGARLGFQDHGSITGTNQRAMVGGQLEAPGYGTGQAATIPTYSPQGMNVNLPAKSSSGTAGVLSMILFQSNATRFLNLELSALQADGKGKIISNPRVLTSDQSEAVIEDGTEIPYLQASSSGSTSVSFKKAVLSLKVKPQITPDDNIIMDLKVNKDSRGVDTVAGPAINTKQITTQVLVENGGTVVIGGIFNQEESTTVTKVPLLGDIPVLGFMFRNTDKRDDKRELLVFVTPKILKESLNLR</sequence>